<dbReference type="InterPro" id="IPR036523">
    <property type="entry name" value="SurE-like_sf"/>
</dbReference>
<evidence type="ECO:0000256" key="3">
    <source>
        <dbReference type="ARBA" id="ARBA00022801"/>
    </source>
</evidence>
<reference evidence="6" key="2">
    <citation type="submission" date="2023-04" db="EMBL/GenBank/DDBJ databases">
        <authorList>
            <person name="Bruccoleri R.E."/>
            <person name="Oakeley E.J."/>
            <person name="Faust A.-M."/>
            <person name="Dessus-Babus S."/>
            <person name="Altorfer M."/>
            <person name="Burckhardt D."/>
            <person name="Oertli M."/>
            <person name="Naumann U."/>
            <person name="Petersen F."/>
            <person name="Wong J."/>
        </authorList>
    </citation>
    <scope>NUCLEOTIDE SEQUENCE</scope>
    <source>
        <strain evidence="6">GSM-AAB239-AS_SAM_17_03QT</strain>
        <tissue evidence="6">Leaf</tissue>
    </source>
</reference>
<dbReference type="EMBL" id="JANAVB010030817">
    <property type="protein sequence ID" value="KAJ6812957.1"/>
    <property type="molecule type" value="Genomic_DNA"/>
</dbReference>
<dbReference type="GO" id="GO:0046872">
    <property type="term" value="F:metal ion binding"/>
    <property type="evidence" value="ECO:0007669"/>
    <property type="project" value="UniProtKB-KW"/>
</dbReference>
<evidence type="ECO:0000313" key="7">
    <source>
        <dbReference type="Proteomes" id="UP001140949"/>
    </source>
</evidence>
<evidence type="ECO:0000256" key="1">
    <source>
        <dbReference type="ARBA" id="ARBA00011062"/>
    </source>
</evidence>
<comment type="similarity">
    <text evidence="1">Belongs to the SurE nucleotidase family.</text>
</comment>
<protein>
    <recommendedName>
        <fullName evidence="5">Survival protein SurE-like phosphatase/nucleotidase domain-containing protein</fullName>
    </recommendedName>
</protein>
<sequence length="392" mass="41945">MATKQLPANLVANLQNVLIGRRNDVDKDEEEAEDSSKKDPNPITTTTGEEEEEKGSDDSRPVLLLTNADGVSSPGLTFLAEALLRAGLCSLHVCAPDSDKSLSGHSVTVGETLCVNSTDMNGATAFEVSGTPVDCVSLALSGALFSWSRPALVVSGINRGSSCGHHILYSGATAGAKEAFMWGVPSISISLSWRKDESKESDFKDAVDVCLPLLHAAIRDIEKGTFPKTCLLNIEIPSSPSTNKGFKVTRQSLCMPALSWQAVSANRNPSAGQYMSMQQSLGVQLAQLSRDASAAGAARRLTTQRKNVEIESVAASGKPESQRGVVKKYYRMEFLEKEHEALDEDLDFKALENGFIAVTPLHFNVQVEPEIQASVSDWLASALTGGEEASLD</sequence>
<name>A0AAX6F921_IRIPA</name>
<reference evidence="6" key="1">
    <citation type="journal article" date="2023" name="GigaByte">
        <title>Genome assembly of the bearded iris, Iris pallida Lam.</title>
        <authorList>
            <person name="Bruccoleri R.E."/>
            <person name="Oakeley E.J."/>
            <person name="Faust A.M.E."/>
            <person name="Altorfer M."/>
            <person name="Dessus-Babus S."/>
            <person name="Burckhardt D."/>
            <person name="Oertli M."/>
            <person name="Naumann U."/>
            <person name="Petersen F."/>
            <person name="Wong J."/>
        </authorList>
    </citation>
    <scope>NUCLEOTIDE SEQUENCE</scope>
    <source>
        <strain evidence="6">GSM-AAB239-AS_SAM_17_03QT</strain>
    </source>
</reference>
<dbReference type="GO" id="GO:0008252">
    <property type="term" value="F:nucleotidase activity"/>
    <property type="evidence" value="ECO:0007669"/>
    <property type="project" value="InterPro"/>
</dbReference>
<evidence type="ECO:0000256" key="2">
    <source>
        <dbReference type="ARBA" id="ARBA00022723"/>
    </source>
</evidence>
<dbReference type="HAMAP" id="MF_00060">
    <property type="entry name" value="SurE"/>
    <property type="match status" value="1"/>
</dbReference>
<dbReference type="InterPro" id="IPR002828">
    <property type="entry name" value="SurE-like_Pase/nucleotidase"/>
</dbReference>
<keyword evidence="7" id="KW-1185">Reference proteome</keyword>
<dbReference type="InterPro" id="IPR030048">
    <property type="entry name" value="SurE"/>
</dbReference>
<evidence type="ECO:0000259" key="5">
    <source>
        <dbReference type="Pfam" id="PF01975"/>
    </source>
</evidence>
<dbReference type="PANTHER" id="PTHR30457">
    <property type="entry name" value="5'-NUCLEOTIDASE SURE"/>
    <property type="match status" value="1"/>
</dbReference>
<organism evidence="6 7">
    <name type="scientific">Iris pallida</name>
    <name type="common">Sweet iris</name>
    <dbReference type="NCBI Taxonomy" id="29817"/>
    <lineage>
        <taxon>Eukaryota</taxon>
        <taxon>Viridiplantae</taxon>
        <taxon>Streptophyta</taxon>
        <taxon>Embryophyta</taxon>
        <taxon>Tracheophyta</taxon>
        <taxon>Spermatophyta</taxon>
        <taxon>Magnoliopsida</taxon>
        <taxon>Liliopsida</taxon>
        <taxon>Asparagales</taxon>
        <taxon>Iridaceae</taxon>
        <taxon>Iridoideae</taxon>
        <taxon>Irideae</taxon>
        <taxon>Iris</taxon>
    </lineage>
</organism>
<keyword evidence="2" id="KW-0479">Metal-binding</keyword>
<evidence type="ECO:0000313" key="6">
    <source>
        <dbReference type="EMBL" id="KAJ6812957.1"/>
    </source>
</evidence>
<dbReference type="Proteomes" id="UP001140949">
    <property type="component" value="Unassembled WGS sequence"/>
</dbReference>
<comment type="caution">
    <text evidence="6">The sequence shown here is derived from an EMBL/GenBank/DDBJ whole genome shotgun (WGS) entry which is preliminary data.</text>
</comment>
<dbReference type="AlphaFoldDB" id="A0AAX6F921"/>
<dbReference type="Pfam" id="PF01975">
    <property type="entry name" value="SurE"/>
    <property type="match status" value="1"/>
</dbReference>
<keyword evidence="3" id="KW-0378">Hydrolase</keyword>
<proteinExistence type="inferred from homology"/>
<feature type="region of interest" description="Disordered" evidence="4">
    <location>
        <begin position="20"/>
        <end position="59"/>
    </location>
</feature>
<accession>A0AAX6F921</accession>
<feature type="domain" description="Survival protein SurE-like phosphatase/nucleotidase" evidence="5">
    <location>
        <begin position="64"/>
        <end position="252"/>
    </location>
</feature>
<evidence type="ECO:0000256" key="4">
    <source>
        <dbReference type="SAM" id="MobiDB-lite"/>
    </source>
</evidence>
<dbReference type="PANTHER" id="PTHR30457:SF5">
    <property type="entry name" value="OS01G0709400 PROTEIN"/>
    <property type="match status" value="1"/>
</dbReference>
<gene>
    <name evidence="6" type="ORF">M6B38_146475</name>
</gene>
<dbReference type="SUPFAM" id="SSF64167">
    <property type="entry name" value="SurE-like"/>
    <property type="match status" value="1"/>
</dbReference>
<dbReference type="Gene3D" id="3.40.1210.10">
    <property type="entry name" value="Survival protein SurE-like phosphatase/nucleotidase"/>
    <property type="match status" value="1"/>
</dbReference>